<dbReference type="AlphaFoldDB" id="A0A1Y1QS63"/>
<dbReference type="InterPro" id="IPR029058">
    <property type="entry name" value="AB_hydrolase_fold"/>
</dbReference>
<name>A0A1Y1QS63_9GAMM</name>
<evidence type="ECO:0000313" key="2">
    <source>
        <dbReference type="EMBL" id="OQX12577.1"/>
    </source>
</evidence>
<reference evidence="2 3" key="1">
    <citation type="submission" date="2017-01" db="EMBL/GenBank/DDBJ databases">
        <title>Novel large sulfur bacteria in the metagenomes of groundwater-fed chemosynthetic microbial mats in the Lake Huron basin.</title>
        <authorList>
            <person name="Sharrar A.M."/>
            <person name="Flood B.E."/>
            <person name="Bailey J.V."/>
            <person name="Jones D.S."/>
            <person name="Biddanda B."/>
            <person name="Ruberg S.A."/>
            <person name="Marcus D.N."/>
            <person name="Dick G.J."/>
        </authorList>
    </citation>
    <scope>NUCLEOTIDE SEQUENCE [LARGE SCALE GENOMIC DNA]</scope>
    <source>
        <strain evidence="2">A8</strain>
    </source>
</reference>
<dbReference type="Proteomes" id="UP000192491">
    <property type="component" value="Unassembled WGS sequence"/>
</dbReference>
<dbReference type="Gene3D" id="3.40.50.1820">
    <property type="entry name" value="alpha/beta hydrolase"/>
    <property type="match status" value="1"/>
</dbReference>
<dbReference type="InterPro" id="IPR000073">
    <property type="entry name" value="AB_hydrolase_1"/>
</dbReference>
<accession>A0A1Y1QS63</accession>
<sequence length="311" mass="34586">MNLLFSSGAILVLILVISGLSACTPASIPLKTTQAKPAIVQQPVLRTSDGTELVMTQWPAHGTPKATLLLIHGLNEYAGAFDEMCATLAQQGIEVWAYDQRGFGRSPHRGLWSSAERMAQDAREAVSQLRQTNPHKPLYVLGFSMGGAVTLLSAKQGKLDVDGVILAAPAVWTRSTQPFYQRWSHQLALRLIPGWKPTGASLEIRPTDNKVMLRRIWKSPWMIKGARIDTLNGVVDLMDKAYAAADSLTVPVLLLYGDKDQIIPEKPIERLWQRLPKSGKTRFIRYPQGWHMLGRDLNGDEVITDIVEWMQ</sequence>
<evidence type="ECO:0000259" key="1">
    <source>
        <dbReference type="Pfam" id="PF12146"/>
    </source>
</evidence>
<gene>
    <name evidence="2" type="ORF">BWK73_14575</name>
</gene>
<dbReference type="PRINTS" id="PR00111">
    <property type="entry name" value="ABHYDROLASE"/>
</dbReference>
<organism evidence="2 3">
    <name type="scientific">Thiothrix lacustris</name>
    <dbReference type="NCBI Taxonomy" id="525917"/>
    <lineage>
        <taxon>Bacteria</taxon>
        <taxon>Pseudomonadati</taxon>
        <taxon>Pseudomonadota</taxon>
        <taxon>Gammaproteobacteria</taxon>
        <taxon>Thiotrichales</taxon>
        <taxon>Thiotrichaceae</taxon>
        <taxon>Thiothrix</taxon>
    </lineage>
</organism>
<protein>
    <submittedName>
        <fullName evidence="2">Lysophospholipase</fullName>
    </submittedName>
</protein>
<dbReference type="Pfam" id="PF12146">
    <property type="entry name" value="Hydrolase_4"/>
    <property type="match status" value="1"/>
</dbReference>
<comment type="caution">
    <text evidence="2">The sequence shown here is derived from an EMBL/GenBank/DDBJ whole genome shotgun (WGS) entry which is preliminary data.</text>
</comment>
<dbReference type="SUPFAM" id="SSF53474">
    <property type="entry name" value="alpha/beta-Hydrolases"/>
    <property type="match status" value="1"/>
</dbReference>
<feature type="domain" description="Serine aminopeptidase S33" evidence="1">
    <location>
        <begin position="63"/>
        <end position="296"/>
    </location>
</feature>
<proteinExistence type="predicted"/>
<dbReference type="EMBL" id="MTEJ01000063">
    <property type="protein sequence ID" value="OQX12577.1"/>
    <property type="molecule type" value="Genomic_DNA"/>
</dbReference>
<dbReference type="InterPro" id="IPR051044">
    <property type="entry name" value="MAG_DAG_Lipase"/>
</dbReference>
<dbReference type="InterPro" id="IPR022742">
    <property type="entry name" value="Hydrolase_4"/>
</dbReference>
<dbReference type="PANTHER" id="PTHR11614">
    <property type="entry name" value="PHOSPHOLIPASE-RELATED"/>
    <property type="match status" value="1"/>
</dbReference>
<evidence type="ECO:0000313" key="3">
    <source>
        <dbReference type="Proteomes" id="UP000192491"/>
    </source>
</evidence>